<accession>A0A918WWY6</accession>
<dbReference type="AlphaFoldDB" id="A0A918WWY6"/>
<reference evidence="1" key="1">
    <citation type="journal article" date="2014" name="Int. J. Syst. Evol. Microbiol.">
        <title>Complete genome sequence of Corynebacterium casei LMG S-19264T (=DSM 44701T), isolated from a smear-ripened cheese.</title>
        <authorList>
            <consortium name="US DOE Joint Genome Institute (JGI-PGF)"/>
            <person name="Walter F."/>
            <person name="Albersmeier A."/>
            <person name="Kalinowski J."/>
            <person name="Ruckert C."/>
        </authorList>
    </citation>
    <scope>NUCLEOTIDE SEQUENCE</scope>
    <source>
        <strain evidence="1">JCM 4637</strain>
    </source>
</reference>
<gene>
    <name evidence="1" type="ORF">GCM10010334_26330</name>
</gene>
<organism evidence="1 2">
    <name type="scientific">Streptomyces finlayi</name>
    <dbReference type="NCBI Taxonomy" id="67296"/>
    <lineage>
        <taxon>Bacteria</taxon>
        <taxon>Bacillati</taxon>
        <taxon>Actinomycetota</taxon>
        <taxon>Actinomycetes</taxon>
        <taxon>Kitasatosporales</taxon>
        <taxon>Streptomycetaceae</taxon>
        <taxon>Streptomyces</taxon>
    </lineage>
</organism>
<dbReference type="Proteomes" id="UP000638353">
    <property type="component" value="Unassembled WGS sequence"/>
</dbReference>
<dbReference type="EMBL" id="BMVC01000004">
    <property type="protein sequence ID" value="GHC91374.1"/>
    <property type="molecule type" value="Genomic_DNA"/>
</dbReference>
<sequence>MTTPPNPPDPPAAPASPFGPTAYDLLGLAPGADAKAVRAARLKGMADPERRADVSRAANALARPSGRLKAALLTPLLGALSEEELTAHVDSVAYHLVNDLPLVMLEPDRFGPFPRSDS</sequence>
<dbReference type="RefSeq" id="WP_189823739.1">
    <property type="nucleotide sequence ID" value="NZ_BMVC01000004.1"/>
</dbReference>
<proteinExistence type="predicted"/>
<protein>
    <submittedName>
        <fullName evidence="1">Uncharacterized protein</fullName>
    </submittedName>
</protein>
<evidence type="ECO:0000313" key="2">
    <source>
        <dbReference type="Proteomes" id="UP000638353"/>
    </source>
</evidence>
<evidence type="ECO:0000313" key="1">
    <source>
        <dbReference type="EMBL" id="GHC91374.1"/>
    </source>
</evidence>
<comment type="caution">
    <text evidence="1">The sequence shown here is derived from an EMBL/GenBank/DDBJ whole genome shotgun (WGS) entry which is preliminary data.</text>
</comment>
<name>A0A918WWY6_9ACTN</name>
<reference evidence="1" key="2">
    <citation type="submission" date="2020-09" db="EMBL/GenBank/DDBJ databases">
        <authorList>
            <person name="Sun Q."/>
            <person name="Ohkuma M."/>
        </authorList>
    </citation>
    <scope>NUCLEOTIDE SEQUENCE</scope>
    <source>
        <strain evidence="1">JCM 4637</strain>
    </source>
</reference>